<evidence type="ECO:0000313" key="3">
    <source>
        <dbReference type="Proteomes" id="UP001526225"/>
    </source>
</evidence>
<reference evidence="2 3" key="1">
    <citation type="submission" date="2022-10" db="EMBL/GenBank/DDBJ databases">
        <title>Weissella fermenti sp. nov., isolated from fermented cabbage.</title>
        <authorList>
            <person name="Lee J.K."/>
            <person name="Baek J.H."/>
            <person name="Choi D.G."/>
            <person name="Kim J.M."/>
            <person name="Jeon C.O."/>
        </authorList>
    </citation>
    <scope>NUCLEOTIDE SEQUENCE [LARGE SCALE GENOMIC DNA]</scope>
    <source>
        <strain evidence="2 3">KACC 18534</strain>
    </source>
</reference>
<evidence type="ECO:0000256" key="1">
    <source>
        <dbReference type="SAM" id="Phobius"/>
    </source>
</evidence>
<gene>
    <name evidence="2" type="ORF">OIT44_06500</name>
</gene>
<protein>
    <submittedName>
        <fullName evidence="2">Uncharacterized protein</fullName>
    </submittedName>
</protein>
<keyword evidence="1" id="KW-0812">Transmembrane</keyword>
<name>A0ABT3E5L2_9LACO</name>
<proteinExistence type="predicted"/>
<sequence>MKIKKSTAYMLVLLFLFVVALQNIQNNNPWIAVPVMVAIMVIVIVWSIERFKMTHRK</sequence>
<evidence type="ECO:0000313" key="2">
    <source>
        <dbReference type="EMBL" id="MCW0953706.1"/>
    </source>
</evidence>
<keyword evidence="3" id="KW-1185">Reference proteome</keyword>
<feature type="transmembrane region" description="Helical" evidence="1">
    <location>
        <begin position="7"/>
        <end position="24"/>
    </location>
</feature>
<accession>A0ABT3E5L2</accession>
<dbReference type="RefSeq" id="WP_213409044.1">
    <property type="nucleotide sequence ID" value="NZ_CP074441.1"/>
</dbReference>
<feature type="transmembrane region" description="Helical" evidence="1">
    <location>
        <begin position="30"/>
        <end position="48"/>
    </location>
</feature>
<dbReference type="Proteomes" id="UP001526225">
    <property type="component" value="Unassembled WGS sequence"/>
</dbReference>
<keyword evidence="1" id="KW-1133">Transmembrane helix</keyword>
<organism evidence="2 3">
    <name type="scientific">Weissella ceti</name>
    <dbReference type="NCBI Taxonomy" id="759620"/>
    <lineage>
        <taxon>Bacteria</taxon>
        <taxon>Bacillati</taxon>
        <taxon>Bacillota</taxon>
        <taxon>Bacilli</taxon>
        <taxon>Lactobacillales</taxon>
        <taxon>Lactobacillaceae</taxon>
        <taxon>Weissella</taxon>
    </lineage>
</organism>
<dbReference type="EMBL" id="JAOZFE010000008">
    <property type="protein sequence ID" value="MCW0953706.1"/>
    <property type="molecule type" value="Genomic_DNA"/>
</dbReference>
<keyword evidence="1" id="KW-0472">Membrane</keyword>
<comment type="caution">
    <text evidence="2">The sequence shown here is derived from an EMBL/GenBank/DDBJ whole genome shotgun (WGS) entry which is preliminary data.</text>
</comment>